<keyword evidence="1 4" id="KW-0349">Heme</keyword>
<protein>
    <recommendedName>
        <fullName evidence="5">Cytochrome c domain-containing protein</fullName>
    </recommendedName>
</protein>
<evidence type="ECO:0000259" key="5">
    <source>
        <dbReference type="PROSITE" id="PS51007"/>
    </source>
</evidence>
<keyword evidence="2 4" id="KW-0479">Metal-binding</keyword>
<dbReference type="InterPro" id="IPR009056">
    <property type="entry name" value="Cyt_c-like_dom"/>
</dbReference>
<evidence type="ECO:0000256" key="4">
    <source>
        <dbReference type="PROSITE-ProRule" id="PRU00433"/>
    </source>
</evidence>
<dbReference type="Proteomes" id="UP000244904">
    <property type="component" value="Unassembled WGS sequence"/>
</dbReference>
<dbReference type="SUPFAM" id="SSF46626">
    <property type="entry name" value="Cytochrome c"/>
    <property type="match status" value="1"/>
</dbReference>
<dbReference type="PROSITE" id="PS51007">
    <property type="entry name" value="CYTC"/>
    <property type="match status" value="1"/>
</dbReference>
<organism evidence="6 7">
    <name type="scientific">Pseudoprimorskyibacter insulae</name>
    <dbReference type="NCBI Taxonomy" id="1695997"/>
    <lineage>
        <taxon>Bacteria</taxon>
        <taxon>Pseudomonadati</taxon>
        <taxon>Pseudomonadota</taxon>
        <taxon>Alphaproteobacteria</taxon>
        <taxon>Rhodobacterales</taxon>
        <taxon>Paracoccaceae</taxon>
        <taxon>Pseudoprimorskyibacter</taxon>
    </lineage>
</organism>
<dbReference type="EMBL" id="OMOJ01000012">
    <property type="protein sequence ID" value="SPF81679.1"/>
    <property type="molecule type" value="Genomic_DNA"/>
</dbReference>
<keyword evidence="7" id="KW-1185">Reference proteome</keyword>
<feature type="domain" description="Cytochrome c" evidence="5">
    <location>
        <begin position="111"/>
        <end position="234"/>
    </location>
</feature>
<dbReference type="AlphaFoldDB" id="A0A2R8B0Q6"/>
<dbReference type="GO" id="GO:0009055">
    <property type="term" value="F:electron transfer activity"/>
    <property type="evidence" value="ECO:0007669"/>
    <property type="project" value="InterPro"/>
</dbReference>
<evidence type="ECO:0000256" key="3">
    <source>
        <dbReference type="ARBA" id="ARBA00023004"/>
    </source>
</evidence>
<evidence type="ECO:0000256" key="1">
    <source>
        <dbReference type="ARBA" id="ARBA00022617"/>
    </source>
</evidence>
<dbReference type="RefSeq" id="WP_108887456.1">
    <property type="nucleotide sequence ID" value="NZ_OMOJ01000012.1"/>
</dbReference>
<proteinExistence type="predicted"/>
<dbReference type="InterPro" id="IPR036909">
    <property type="entry name" value="Cyt_c-like_dom_sf"/>
</dbReference>
<evidence type="ECO:0000256" key="2">
    <source>
        <dbReference type="ARBA" id="ARBA00022723"/>
    </source>
</evidence>
<evidence type="ECO:0000313" key="7">
    <source>
        <dbReference type="Proteomes" id="UP000244904"/>
    </source>
</evidence>
<reference evidence="7" key="1">
    <citation type="submission" date="2018-03" db="EMBL/GenBank/DDBJ databases">
        <authorList>
            <person name="Rodrigo-Torres L."/>
            <person name="Arahal R. D."/>
            <person name="Lucena T."/>
        </authorList>
    </citation>
    <scope>NUCLEOTIDE SEQUENCE [LARGE SCALE GENOMIC DNA]</scope>
    <source>
        <strain evidence="7">CECT 8871</strain>
    </source>
</reference>
<dbReference type="OrthoDB" id="7365807at2"/>
<gene>
    <name evidence="6" type="ORF">PRI8871_03504</name>
</gene>
<accession>A0A2R8B0Q6</accession>
<dbReference type="GO" id="GO:0020037">
    <property type="term" value="F:heme binding"/>
    <property type="evidence" value="ECO:0007669"/>
    <property type="project" value="InterPro"/>
</dbReference>
<evidence type="ECO:0000313" key="6">
    <source>
        <dbReference type="EMBL" id="SPF81679.1"/>
    </source>
</evidence>
<sequence>MWIRGFLMIFVAALMPLGAMADDRLVRLRVPDALVETGALKYILPRFSLKTQVRVQITQGDADMVFGDVGAPLFEGAGRLWRMEILSPDHPGTARLVEWLTSDIGMRTILAYAPEGEALFTLPSAPEPEVVEVAFDGDPDQGLVMARAQCNRCHVVDDDVRRGIGSTPSFAVLRSLPDWADRFSTFYVLNPHPSFTAIDGVTLPFAKDRPPPIVPVTLTLEDLENVLAYVAAMTPADLGAPLAHQ</sequence>
<keyword evidence="3 4" id="KW-0408">Iron</keyword>
<name>A0A2R8B0Q6_9RHOB</name>
<dbReference type="GO" id="GO:0046872">
    <property type="term" value="F:metal ion binding"/>
    <property type="evidence" value="ECO:0007669"/>
    <property type="project" value="UniProtKB-KW"/>
</dbReference>